<evidence type="ECO:0000313" key="3">
    <source>
        <dbReference type="EMBL" id="MBB6133953.1"/>
    </source>
</evidence>
<evidence type="ECO:0000256" key="1">
    <source>
        <dbReference type="SAM" id="SignalP"/>
    </source>
</evidence>
<sequence>MNKALVPCLASVLLMSASVTQAVEITYASAVAADGSGKTSLQTHNVFVETFDAPGGGPTMPANMVVSTVSGGGLGYAKGNLSGVYAAPANDKTHFAYGPGVGSGASTSEVNFNYTGLLNSLGNDATLNYLGLYYGSIDTYNDLIFYNAVGAVIQTVTGASLIAMFHGETGNPNADSSNIYVNLFFKPEEEFTSFSFRTSGHAFEFDNLVVGYDVEPVPEPASLALLGLGLAGLCLARRRIGK</sequence>
<proteinExistence type="predicted"/>
<feature type="chain" id="PRO_5031145969" description="Ice-binding protein C-terminal domain-containing protein" evidence="1">
    <location>
        <begin position="23"/>
        <end position="242"/>
    </location>
</feature>
<evidence type="ECO:0000259" key="2">
    <source>
        <dbReference type="Pfam" id="PF07589"/>
    </source>
</evidence>
<gene>
    <name evidence="3" type="ORF">HD842_002095</name>
</gene>
<keyword evidence="4" id="KW-1185">Reference proteome</keyword>
<dbReference type="Proteomes" id="UP000540787">
    <property type="component" value="Unassembled WGS sequence"/>
</dbReference>
<keyword evidence="1" id="KW-0732">Signal</keyword>
<dbReference type="NCBIfam" id="TIGR02595">
    <property type="entry name" value="PEP_CTERM"/>
    <property type="match status" value="1"/>
</dbReference>
<dbReference type="InterPro" id="IPR013424">
    <property type="entry name" value="Ice-binding_C"/>
</dbReference>
<feature type="signal peptide" evidence="1">
    <location>
        <begin position="1"/>
        <end position="22"/>
    </location>
</feature>
<dbReference type="Pfam" id="PF07589">
    <property type="entry name" value="PEP-CTERM"/>
    <property type="match status" value="1"/>
</dbReference>
<accession>A0A7W9WZZ0</accession>
<dbReference type="AlphaFoldDB" id="A0A7W9WZZ0"/>
<organism evidence="3 4">
    <name type="scientific">Massilia aurea</name>
    <dbReference type="NCBI Taxonomy" id="373040"/>
    <lineage>
        <taxon>Bacteria</taxon>
        <taxon>Pseudomonadati</taxon>
        <taxon>Pseudomonadota</taxon>
        <taxon>Betaproteobacteria</taxon>
        <taxon>Burkholderiales</taxon>
        <taxon>Oxalobacteraceae</taxon>
        <taxon>Telluria group</taxon>
        <taxon>Massilia</taxon>
    </lineage>
</organism>
<name>A0A7W9WZZ0_9BURK</name>
<dbReference type="EMBL" id="JACHBX010000002">
    <property type="protein sequence ID" value="MBB6133953.1"/>
    <property type="molecule type" value="Genomic_DNA"/>
</dbReference>
<protein>
    <recommendedName>
        <fullName evidence="2">Ice-binding protein C-terminal domain-containing protein</fullName>
    </recommendedName>
</protein>
<comment type="caution">
    <text evidence="3">The sequence shown here is derived from an EMBL/GenBank/DDBJ whole genome shotgun (WGS) entry which is preliminary data.</text>
</comment>
<evidence type="ECO:0000313" key="4">
    <source>
        <dbReference type="Proteomes" id="UP000540787"/>
    </source>
</evidence>
<feature type="domain" description="Ice-binding protein C-terminal" evidence="2">
    <location>
        <begin position="216"/>
        <end position="238"/>
    </location>
</feature>
<reference evidence="3 4" key="1">
    <citation type="submission" date="2020-08" db="EMBL/GenBank/DDBJ databases">
        <title>The Agave Microbiome: Exploring the role of microbial communities in plant adaptations to desert environments.</title>
        <authorList>
            <person name="Partida-Martinez L.P."/>
        </authorList>
    </citation>
    <scope>NUCLEOTIDE SEQUENCE [LARGE SCALE GENOMIC DNA]</scope>
    <source>
        <strain evidence="3 4">AT3.2</strain>
    </source>
</reference>
<dbReference type="RefSeq" id="WP_183554104.1">
    <property type="nucleotide sequence ID" value="NZ_JACHBX010000002.1"/>
</dbReference>